<comment type="caution">
    <text evidence="1">The sequence shown here is derived from an EMBL/GenBank/DDBJ whole genome shotgun (WGS) entry which is preliminary data.</text>
</comment>
<evidence type="ECO:0000313" key="1">
    <source>
        <dbReference type="EMBL" id="MFD2311495.1"/>
    </source>
</evidence>
<keyword evidence="2" id="KW-1185">Reference proteome</keyword>
<protein>
    <submittedName>
        <fullName evidence="1">Uncharacterized protein</fullName>
    </submittedName>
</protein>
<reference evidence="2" key="1">
    <citation type="journal article" date="2019" name="Int. J. Syst. Evol. Microbiol.">
        <title>The Global Catalogue of Microorganisms (GCM) 10K type strain sequencing project: providing services to taxonomists for standard genome sequencing and annotation.</title>
        <authorList>
            <consortium name="The Broad Institute Genomics Platform"/>
            <consortium name="The Broad Institute Genome Sequencing Center for Infectious Disease"/>
            <person name="Wu L."/>
            <person name="Ma J."/>
        </authorList>
    </citation>
    <scope>NUCLEOTIDE SEQUENCE [LARGE SCALE GENOMIC DNA]</scope>
    <source>
        <strain evidence="2">KCTC 12848</strain>
    </source>
</reference>
<proteinExistence type="predicted"/>
<accession>A0ABW5EGV3</accession>
<dbReference type="RefSeq" id="WP_265723192.1">
    <property type="nucleotide sequence ID" value="NZ_JAPIVK010000040.1"/>
</dbReference>
<organism evidence="1 2">
    <name type="scientific">Microbulbifer halophilus</name>
    <dbReference type="NCBI Taxonomy" id="453963"/>
    <lineage>
        <taxon>Bacteria</taxon>
        <taxon>Pseudomonadati</taxon>
        <taxon>Pseudomonadota</taxon>
        <taxon>Gammaproteobacteria</taxon>
        <taxon>Cellvibrionales</taxon>
        <taxon>Microbulbiferaceae</taxon>
        <taxon>Microbulbifer</taxon>
    </lineage>
</organism>
<gene>
    <name evidence="1" type="ORF">ACFSKX_13795</name>
</gene>
<name>A0ABW5EGV3_9GAMM</name>
<dbReference type="Proteomes" id="UP001597425">
    <property type="component" value="Unassembled WGS sequence"/>
</dbReference>
<evidence type="ECO:0000313" key="2">
    <source>
        <dbReference type="Proteomes" id="UP001597425"/>
    </source>
</evidence>
<dbReference type="EMBL" id="JBHUJD010000018">
    <property type="protein sequence ID" value="MFD2311495.1"/>
    <property type="molecule type" value="Genomic_DNA"/>
</dbReference>
<sequence>MSKKMGAYCKGYQLKHLRAFSDWKEDAEAARPSVEGGAPRSLGDEDVVYVQEDLSVTDGIFLEEHVIFSGEGDAWTEFCKKELRFEIPDDVQRASQLEAG</sequence>